<dbReference type="PANTHER" id="PTHR43215">
    <property type="entry name" value="RADIAL SPOKE HEAD 1 HOMOLOG"/>
    <property type="match status" value="1"/>
</dbReference>
<keyword evidence="3" id="KW-1185">Reference proteome</keyword>
<name>A0A1X0NTG8_9TRYP</name>
<dbReference type="RefSeq" id="XP_028882070.1">
    <property type="nucleotide sequence ID" value="XM_029026746.1"/>
</dbReference>
<evidence type="ECO:0000256" key="1">
    <source>
        <dbReference type="ARBA" id="ARBA00022737"/>
    </source>
</evidence>
<dbReference type="InterPro" id="IPR003409">
    <property type="entry name" value="MORN"/>
</dbReference>
<dbReference type="SUPFAM" id="SSF82185">
    <property type="entry name" value="Histone H3 K4-specific methyltransferase SET7/9 N-terminal domain"/>
    <property type="match status" value="3"/>
</dbReference>
<evidence type="ECO:0008006" key="4">
    <source>
        <dbReference type="Google" id="ProtNLM"/>
    </source>
</evidence>
<dbReference type="SMART" id="SM00698">
    <property type="entry name" value="MORN"/>
    <property type="match status" value="12"/>
</dbReference>
<protein>
    <recommendedName>
        <fullName evidence="4">MORN repeat-containing protein</fullName>
    </recommendedName>
</protein>
<dbReference type="OrthoDB" id="270720at2759"/>
<comment type="caution">
    <text evidence="2">The sequence shown here is derived from an EMBL/GenBank/DDBJ whole genome shotgun (WGS) entry which is preliminary data.</text>
</comment>
<dbReference type="Pfam" id="PF02493">
    <property type="entry name" value="MORN"/>
    <property type="match status" value="11"/>
</dbReference>
<organism evidence="2 3">
    <name type="scientific">Trypanosoma theileri</name>
    <dbReference type="NCBI Taxonomy" id="67003"/>
    <lineage>
        <taxon>Eukaryota</taxon>
        <taxon>Discoba</taxon>
        <taxon>Euglenozoa</taxon>
        <taxon>Kinetoplastea</taxon>
        <taxon>Metakinetoplastina</taxon>
        <taxon>Trypanosomatida</taxon>
        <taxon>Trypanosomatidae</taxon>
        <taxon>Trypanosoma</taxon>
    </lineage>
</organism>
<sequence length="438" mass="49811">MSLAAHTSSTSVKSSPGEQFMLNPLAFPPNGEAVLQQSLEMQKAVMLSFDLRTVEVFQALQHKRTRHLVLRKQIERRQEMDFIDQQASEVTQQLLTDLSIAIHERQTRLRPEGNQSFVFDNGDVYEGNWKGCRMHGTGYMKRVEANDLYEGEWFLGLRSGTGACHSPDFGTFYSGKWQDGKWHGRGELVEPEGMYVGEFVDGRLEGYGEYVYNDGHVYKGEWMNSLYEGQGTYLLPTGAKYEGHWSAGTEQGRGTLTYSNGDTYVGEWQHGLRHGVGTYSSVLLQYDGDWRHDTVHGKGKCRYADGSMYEGEWFNGMFHGQGKFTSQAQKQSYEGSFNCGKRQGWGVYRSEEVEYHGEWRDDKKHGRGEIRIQGGGTFQGMWDNDLPHGDGIYTADGESKHIVYEHGRCISVTRQEEYQKVNLRLLLGQDKPGTCTKK</sequence>
<dbReference type="Proteomes" id="UP000192257">
    <property type="component" value="Unassembled WGS sequence"/>
</dbReference>
<evidence type="ECO:0000313" key="3">
    <source>
        <dbReference type="Proteomes" id="UP000192257"/>
    </source>
</evidence>
<gene>
    <name evidence="2" type="ORF">TM35_000192480</name>
</gene>
<accession>A0A1X0NTG8</accession>
<dbReference type="FunFam" id="2.20.110.10:FF:000002">
    <property type="entry name" value="Phosphatidylinositol 4-phosphate 5-kinase 8"/>
    <property type="match status" value="1"/>
</dbReference>
<dbReference type="PANTHER" id="PTHR43215:SF14">
    <property type="entry name" value="RADIAL SPOKE HEAD 1 HOMOLOG"/>
    <property type="match status" value="1"/>
</dbReference>
<dbReference type="GeneID" id="39986526"/>
<dbReference type="STRING" id="67003.A0A1X0NTG8"/>
<evidence type="ECO:0000313" key="2">
    <source>
        <dbReference type="EMBL" id="ORC88004.1"/>
    </source>
</evidence>
<dbReference type="VEuPathDB" id="TriTrypDB:TM35_000192480"/>
<proteinExistence type="predicted"/>
<reference evidence="2 3" key="1">
    <citation type="submission" date="2017-03" db="EMBL/GenBank/DDBJ databases">
        <title>An alternative strategy for trypanosome survival in the mammalian bloodstream revealed through genome and transcriptome analysis of the ubiquitous bovine parasite Trypanosoma (Megatrypanum) theileri.</title>
        <authorList>
            <person name="Kelly S."/>
            <person name="Ivens A."/>
            <person name="Mott A."/>
            <person name="O'Neill E."/>
            <person name="Emms D."/>
            <person name="Macleod O."/>
            <person name="Voorheis P."/>
            <person name="Matthews J."/>
            <person name="Matthews K."/>
            <person name="Carrington M."/>
        </authorList>
    </citation>
    <scope>NUCLEOTIDE SEQUENCE [LARGE SCALE GENOMIC DNA]</scope>
    <source>
        <strain evidence="2">Edinburgh</strain>
    </source>
</reference>
<dbReference type="AlphaFoldDB" id="A0A1X0NTG8"/>
<keyword evidence="1" id="KW-0677">Repeat</keyword>
<dbReference type="EMBL" id="NBCO01000019">
    <property type="protein sequence ID" value="ORC88004.1"/>
    <property type="molecule type" value="Genomic_DNA"/>
</dbReference>
<dbReference type="Gene3D" id="2.20.110.10">
    <property type="entry name" value="Histone H3 K4-specific methyltransferase SET7/9 N-terminal domain"/>
    <property type="match status" value="5"/>
</dbReference>